<dbReference type="Proteomes" id="UP001379945">
    <property type="component" value="Unassembled WGS sequence"/>
</dbReference>
<keyword evidence="10 17" id="KW-0521">NADP</keyword>
<keyword evidence="6 17" id="KW-0561">Oxygen transport</keyword>
<protein>
    <recommendedName>
        <fullName evidence="17">Flavohemoprotein</fullName>
    </recommendedName>
    <alternativeName>
        <fullName evidence="17">Flavohemoglobin</fullName>
    </alternativeName>
    <alternativeName>
        <fullName evidence="17">Hemoglobin-like protein</fullName>
    </alternativeName>
    <alternativeName>
        <fullName evidence="17">Nitric oxide dioxygenase</fullName>
        <shortName evidence="17">NO oxygenase</shortName>
        <shortName evidence="17">NOD</shortName>
        <ecNumber evidence="17">1.14.12.17</ecNumber>
    </alternativeName>
</protein>
<evidence type="ECO:0000256" key="17">
    <source>
        <dbReference type="HAMAP-Rule" id="MF_01252"/>
    </source>
</evidence>
<dbReference type="Gene3D" id="2.40.30.10">
    <property type="entry name" value="Translation factors"/>
    <property type="match status" value="1"/>
</dbReference>
<keyword evidence="13 17" id="KW-0520">NAD</keyword>
<dbReference type="Gene3D" id="3.40.50.80">
    <property type="entry name" value="Nucleotide-binding domain of ferredoxin-NADP reductase (FNR) module"/>
    <property type="match status" value="1"/>
</dbReference>
<evidence type="ECO:0000313" key="21">
    <source>
        <dbReference type="Proteomes" id="UP001379945"/>
    </source>
</evidence>
<evidence type="ECO:0000256" key="8">
    <source>
        <dbReference type="ARBA" id="ARBA00022723"/>
    </source>
</evidence>
<evidence type="ECO:0000256" key="16">
    <source>
        <dbReference type="ARBA" id="ARBA00049433"/>
    </source>
</evidence>
<feature type="site" description="Influences the redox potential of the prosthetic heme and FAD groups" evidence="17">
    <location>
        <position position="423"/>
    </location>
</feature>
<evidence type="ECO:0000256" key="10">
    <source>
        <dbReference type="ARBA" id="ARBA00022857"/>
    </source>
</evidence>
<dbReference type="InterPro" id="IPR039261">
    <property type="entry name" value="FNR_nucleotide-bd"/>
</dbReference>
<keyword evidence="5 17" id="KW-0349">Heme</keyword>
<dbReference type="PANTHER" id="PTHR43396:SF3">
    <property type="entry name" value="FLAVOHEMOPROTEIN"/>
    <property type="match status" value="1"/>
</dbReference>
<keyword evidence="3 17" id="KW-0813">Transport</keyword>
<dbReference type="PROSITE" id="PS01033">
    <property type="entry name" value="GLOBIN"/>
    <property type="match status" value="1"/>
</dbReference>
<evidence type="ECO:0000256" key="12">
    <source>
        <dbReference type="ARBA" id="ARBA00023004"/>
    </source>
</evidence>
<feature type="site" description="Influences the redox potential of the prosthetic heme and FAD groups" evidence="17">
    <location>
        <position position="111"/>
    </location>
</feature>
<evidence type="ECO:0000256" key="7">
    <source>
        <dbReference type="ARBA" id="ARBA00022630"/>
    </source>
</evidence>
<feature type="active site" description="Charge relay system" evidence="17">
    <location>
        <position position="122"/>
    </location>
</feature>
<name>A0ABU9C361_9BURK</name>
<dbReference type="CDD" id="cd14779">
    <property type="entry name" value="FHP_Ae-globin-like"/>
    <property type="match status" value="1"/>
</dbReference>
<keyword evidence="4 17" id="KW-0216">Detoxification</keyword>
<dbReference type="InterPro" id="IPR001433">
    <property type="entry name" value="OxRdtase_FAD/NAD-bd"/>
</dbReference>
<evidence type="ECO:0000256" key="13">
    <source>
        <dbReference type="ARBA" id="ARBA00023027"/>
    </source>
</evidence>
<dbReference type="InterPro" id="IPR017927">
    <property type="entry name" value="FAD-bd_FR_type"/>
</dbReference>
<evidence type="ECO:0000259" key="18">
    <source>
        <dbReference type="PROSITE" id="PS01033"/>
    </source>
</evidence>
<dbReference type="InterPro" id="IPR023950">
    <property type="entry name" value="Hmp"/>
</dbReference>
<evidence type="ECO:0000256" key="11">
    <source>
        <dbReference type="ARBA" id="ARBA00023002"/>
    </source>
</evidence>
<keyword evidence="9 17" id="KW-0274">FAD</keyword>
<gene>
    <name evidence="20" type="primary">hmpA</name>
    <name evidence="17" type="synonym">hmp</name>
    <name evidence="20" type="ORF">AACH00_08110</name>
</gene>
<dbReference type="InterPro" id="IPR012292">
    <property type="entry name" value="Globin/Proto"/>
</dbReference>
<evidence type="ECO:0000256" key="3">
    <source>
        <dbReference type="ARBA" id="ARBA00022448"/>
    </source>
</evidence>
<dbReference type="CDD" id="cd06184">
    <property type="entry name" value="flavohem_like_fad_nad_binding"/>
    <property type="match status" value="1"/>
</dbReference>
<dbReference type="SUPFAM" id="SSF52343">
    <property type="entry name" value="Ferredoxin reductase-like, C-terminal NADP-linked domain"/>
    <property type="match status" value="1"/>
</dbReference>
<dbReference type="Pfam" id="PF00175">
    <property type="entry name" value="NAD_binding_1"/>
    <property type="match status" value="1"/>
</dbReference>
<comment type="catalytic activity">
    <reaction evidence="15 17">
        <text>2 nitric oxide + NADH + 2 O2 = 2 nitrate + NAD(+) + H(+)</text>
        <dbReference type="Rhea" id="RHEA:19469"/>
        <dbReference type="ChEBI" id="CHEBI:15378"/>
        <dbReference type="ChEBI" id="CHEBI:15379"/>
        <dbReference type="ChEBI" id="CHEBI:16480"/>
        <dbReference type="ChEBI" id="CHEBI:17632"/>
        <dbReference type="ChEBI" id="CHEBI:57540"/>
        <dbReference type="ChEBI" id="CHEBI:57945"/>
        <dbReference type="EC" id="1.14.12.17"/>
    </reaction>
</comment>
<keyword evidence="12 17" id="KW-0408">Iron</keyword>
<feature type="region of interest" description="Reductase" evidence="17">
    <location>
        <begin position="176"/>
        <end position="432"/>
    </location>
</feature>
<comment type="similarity">
    <text evidence="2 17">Belongs to the globin family. Two-domain flavohemoproteins subfamily.</text>
</comment>
<feature type="site" description="Involved in heme-bound ligand stabilization and O-O bond activation" evidence="17">
    <location>
        <position position="56"/>
    </location>
</feature>
<comment type="catalytic activity">
    <reaction evidence="16 17">
        <text>2 nitric oxide + NADPH + 2 O2 = 2 nitrate + NADP(+) + H(+)</text>
        <dbReference type="Rhea" id="RHEA:19465"/>
        <dbReference type="ChEBI" id="CHEBI:15378"/>
        <dbReference type="ChEBI" id="CHEBI:15379"/>
        <dbReference type="ChEBI" id="CHEBI:16480"/>
        <dbReference type="ChEBI" id="CHEBI:17632"/>
        <dbReference type="ChEBI" id="CHEBI:57783"/>
        <dbReference type="ChEBI" id="CHEBI:58349"/>
        <dbReference type="EC" id="1.14.12.17"/>
    </reaction>
</comment>
<keyword evidence="8 17" id="KW-0479">Metal-binding</keyword>
<feature type="binding site" evidence="17">
    <location>
        <begin position="233"/>
        <end position="236"/>
    </location>
    <ligand>
        <name>FAD</name>
        <dbReference type="ChEBI" id="CHEBI:57692"/>
    </ligand>
</feature>
<dbReference type="GO" id="GO:0008941">
    <property type="term" value="F:nitric oxide dioxygenase NAD(P)H activity"/>
    <property type="evidence" value="ECO:0007669"/>
    <property type="project" value="UniProtKB-EC"/>
</dbReference>
<comment type="similarity">
    <text evidence="1 17">In the C-terminal section; belongs to the flavoprotein pyridine nucleotide cytochrome reductase family.</text>
</comment>
<reference evidence="20 21" key="1">
    <citation type="submission" date="2024-04" db="EMBL/GenBank/DDBJ databases">
        <title>Novel species of the genus Ideonella isolated from streams.</title>
        <authorList>
            <person name="Lu H."/>
        </authorList>
    </citation>
    <scope>NUCLEOTIDE SEQUENCE [LARGE SCALE GENOMIC DNA]</scope>
    <source>
        <strain evidence="20 21">LYT19W</strain>
    </source>
</reference>
<evidence type="ECO:0000256" key="5">
    <source>
        <dbReference type="ARBA" id="ARBA00022617"/>
    </source>
</evidence>
<evidence type="ECO:0000256" key="15">
    <source>
        <dbReference type="ARBA" id="ARBA00048649"/>
    </source>
</evidence>
<feature type="binding site" evidence="17">
    <location>
        <begin position="303"/>
        <end position="308"/>
    </location>
    <ligand>
        <name>NADP(+)</name>
        <dbReference type="ChEBI" id="CHEBI:58349"/>
    </ligand>
</feature>
<comment type="cofactor">
    <cofactor evidence="17">
        <name>FAD</name>
        <dbReference type="ChEBI" id="CHEBI:57692"/>
    </cofactor>
    <text evidence="17">Binds 1 FAD per subunit.</text>
</comment>
<evidence type="ECO:0000256" key="1">
    <source>
        <dbReference type="ARBA" id="ARBA00006401"/>
    </source>
</evidence>
<sequence length="432" mass="46558">MSRNAPTVVVCNRCTNNASIANPKSPVMLNATARQLVHATAPVLKEHGVALTRHFYARMFEHNPELREVFNQGHQRSGSQQEALAMAVAAYAANIDHPEVLMPVLERVAAKHISLGIRPEHYAVVGRHLLASIGEVLGGAATPALIDAWAAAYGQLADILIGMEQQGYARAVEQAGGWTGWRSFRVQARRAESDEITSFELVPADGGAVPPYQPGQYVSVRLLVPELGYRQPRQYSLSDAPGRRHLRISVKREAAGTDRPAGMVSNRLHDHVQESDVLELAPPAGEFFLHAERTTPVVLLSAGVGITPMVSMLTHLQATAPQRAVRFIHAARHAGVQAFAQPVRELAQQMSDARTLLVHETARPEVPSAQPDALGRIDLHHLAGTGFLPEDADYYLCGPLGFMSAQIGGLKALGVPVNRIHAEAFGTGGVTA</sequence>
<dbReference type="InterPro" id="IPR017938">
    <property type="entry name" value="Riboflavin_synthase-like_b-brl"/>
</dbReference>
<evidence type="ECO:0000256" key="6">
    <source>
        <dbReference type="ARBA" id="ARBA00022621"/>
    </source>
</evidence>
<feature type="domain" description="FAD-binding FR-type" evidence="19">
    <location>
        <begin position="179"/>
        <end position="290"/>
    </location>
</feature>
<feature type="domain" description="Globin" evidence="18">
    <location>
        <begin position="28"/>
        <end position="165"/>
    </location>
</feature>
<dbReference type="PANTHER" id="PTHR43396">
    <property type="entry name" value="FLAVOHEMOPROTEIN"/>
    <property type="match status" value="1"/>
</dbReference>
<comment type="cofactor">
    <cofactor evidence="17">
        <name>heme b</name>
        <dbReference type="ChEBI" id="CHEBI:60344"/>
    </cofactor>
    <text evidence="17">Binds 1 heme b (iron(II)-protoporphyrin IX) group per subunit.</text>
</comment>
<evidence type="ECO:0000313" key="20">
    <source>
        <dbReference type="EMBL" id="MEK8046302.1"/>
    </source>
</evidence>
<evidence type="ECO:0000256" key="14">
    <source>
        <dbReference type="ARBA" id="ARBA00025094"/>
    </source>
</evidence>
<dbReference type="NCBIfam" id="NF009805">
    <property type="entry name" value="PRK13289.1"/>
    <property type="match status" value="1"/>
</dbReference>
<keyword evidence="7 17" id="KW-0285">Flavoprotein</keyword>
<dbReference type="Gene3D" id="1.10.490.10">
    <property type="entry name" value="Globins"/>
    <property type="match status" value="1"/>
</dbReference>
<keyword evidence="21" id="KW-1185">Reference proteome</keyword>
<evidence type="ECO:0000256" key="9">
    <source>
        <dbReference type="ARBA" id="ARBA00022827"/>
    </source>
</evidence>
<comment type="caution">
    <text evidence="20">The sequence shown here is derived from an EMBL/GenBank/DDBJ whole genome shotgun (WGS) entry which is preliminary data.</text>
</comment>
<dbReference type="InterPro" id="IPR009050">
    <property type="entry name" value="Globin-like_sf"/>
</dbReference>
<evidence type="ECO:0000259" key="19">
    <source>
        <dbReference type="PROSITE" id="PS51384"/>
    </source>
</evidence>
<feature type="binding site" description="proximal binding residue" evidence="17">
    <location>
        <position position="112"/>
    </location>
    <ligand>
        <name>heme b</name>
        <dbReference type="ChEBI" id="CHEBI:60344"/>
    </ligand>
    <ligandPart>
        <name>Fe</name>
        <dbReference type="ChEBI" id="CHEBI:18248"/>
    </ligandPart>
</feature>
<keyword evidence="11 17" id="KW-0560">Oxidoreductase</keyword>
<evidence type="ECO:0000256" key="4">
    <source>
        <dbReference type="ARBA" id="ARBA00022575"/>
    </source>
</evidence>
<evidence type="ECO:0000256" key="2">
    <source>
        <dbReference type="ARBA" id="ARBA00008414"/>
    </source>
</evidence>
<dbReference type="SUPFAM" id="SSF63380">
    <property type="entry name" value="Riboflavin synthase domain-like"/>
    <property type="match status" value="1"/>
</dbReference>
<dbReference type="PROSITE" id="PS51384">
    <property type="entry name" value="FAD_FR"/>
    <property type="match status" value="1"/>
</dbReference>
<dbReference type="HAMAP" id="MF_01252">
    <property type="entry name" value="Hmp"/>
    <property type="match status" value="1"/>
</dbReference>
<organism evidence="20 21">
    <name type="scientific">Ideonella margarita</name>
    <dbReference type="NCBI Taxonomy" id="2984191"/>
    <lineage>
        <taxon>Bacteria</taxon>
        <taxon>Pseudomonadati</taxon>
        <taxon>Pseudomonadota</taxon>
        <taxon>Betaproteobacteria</taxon>
        <taxon>Burkholderiales</taxon>
        <taxon>Sphaerotilaceae</taxon>
        <taxon>Ideonella</taxon>
    </lineage>
</organism>
<feature type="active site" description="Charge relay system" evidence="17">
    <location>
        <position position="164"/>
    </location>
</feature>
<dbReference type="Pfam" id="PF00042">
    <property type="entry name" value="Globin"/>
    <property type="match status" value="1"/>
</dbReference>
<comment type="caution">
    <text evidence="17">Lacks conserved residue(s) required for the propagation of feature annotation.</text>
</comment>
<feature type="binding site" evidence="17">
    <location>
        <position position="217"/>
    </location>
    <ligand>
        <name>FAD</name>
        <dbReference type="ChEBI" id="CHEBI:57692"/>
    </ligand>
</feature>
<dbReference type="EMBL" id="JBBUTI010000005">
    <property type="protein sequence ID" value="MEK8046302.1"/>
    <property type="molecule type" value="Genomic_DNA"/>
</dbReference>
<comment type="function">
    <text evidence="14 17">Is involved in NO detoxification in an aerobic process, termed nitric oxide dioxygenase (NOD) reaction that utilizes O(2) and NAD(P)H to convert NO to nitrate, which protects the bacterium from various noxious nitrogen compounds. Therefore, plays a central role in the inducible response to nitrosative stress.</text>
</comment>
<dbReference type="RefSeq" id="WP_341398589.1">
    <property type="nucleotide sequence ID" value="NZ_JBBUTI010000005.1"/>
</dbReference>
<dbReference type="SUPFAM" id="SSF46458">
    <property type="entry name" value="Globin-like"/>
    <property type="match status" value="1"/>
</dbReference>
<dbReference type="EC" id="1.14.12.17" evidence="17"/>
<comment type="domain">
    <text evidence="17">Consists of two distinct domains; an N-terminal heme-containing oxygen-binding domain and a C-terminal reductase domain with binding sites for FAD and NAD(P)H.</text>
</comment>
<dbReference type="InterPro" id="IPR000971">
    <property type="entry name" value="Globin"/>
</dbReference>
<proteinExistence type="inferred from homology"/>
<accession>A0ABU9C361</accession>